<dbReference type="Pfam" id="PF14337">
    <property type="entry name" value="Abi_alpha"/>
    <property type="match status" value="1"/>
</dbReference>
<accession>A0A5C7VNF3</accession>
<protein>
    <recommendedName>
        <fullName evidence="3">DUF4393 domain-containing protein</fullName>
    </recommendedName>
</protein>
<gene>
    <name evidence="1" type="ORF">E6Q60_11155</name>
</gene>
<reference evidence="1 2" key="1">
    <citation type="submission" date="2018-09" db="EMBL/GenBank/DDBJ databases">
        <title>Metagenome Assembled Genomes from an Advanced Water Purification Facility.</title>
        <authorList>
            <person name="Stamps B.W."/>
            <person name="Spear J.R."/>
        </authorList>
    </citation>
    <scope>NUCLEOTIDE SEQUENCE [LARGE SCALE GENOMIC DNA]</scope>
    <source>
        <strain evidence="1">Bin_54_1</strain>
    </source>
</reference>
<dbReference type="InterPro" id="IPR025506">
    <property type="entry name" value="Abi_alpha"/>
</dbReference>
<organism evidence="1 2">
    <name type="scientific">Nitrosomonas oligotropha</name>
    <dbReference type="NCBI Taxonomy" id="42354"/>
    <lineage>
        <taxon>Bacteria</taxon>
        <taxon>Pseudomonadati</taxon>
        <taxon>Pseudomonadota</taxon>
        <taxon>Betaproteobacteria</taxon>
        <taxon>Nitrosomonadales</taxon>
        <taxon>Nitrosomonadaceae</taxon>
        <taxon>Nitrosomonas</taxon>
    </lineage>
</organism>
<sequence length="235" mass="25841">MINKKDLLGLKPVSKAIEKSVDGLGAFLSKICMPVAEEIGLYFQDKVKVWRANNATEIGKKAEKLIDANGGIEGKSIHPLLAWKIIENGSFADSRELQDAWAGLLTSSCSKHPDDSNHIFIDILGQLTTLQVRIIDYSCKNSYKFVSKQGLIQSDELSVSKEAIFKICGSDDLHRIDREMDRMSASGLFAALGGGFHPDKATVYLTPSPLCLQFYARCSGFNGSPVDFYNAKEKS</sequence>
<evidence type="ECO:0000313" key="1">
    <source>
        <dbReference type="EMBL" id="TXI26851.1"/>
    </source>
</evidence>
<dbReference type="Proteomes" id="UP000321055">
    <property type="component" value="Unassembled WGS sequence"/>
</dbReference>
<evidence type="ECO:0000313" key="2">
    <source>
        <dbReference type="Proteomes" id="UP000321055"/>
    </source>
</evidence>
<dbReference type="AlphaFoldDB" id="A0A5C7VNF3"/>
<comment type="caution">
    <text evidence="1">The sequence shown here is derived from an EMBL/GenBank/DDBJ whole genome shotgun (WGS) entry which is preliminary data.</text>
</comment>
<proteinExistence type="predicted"/>
<name>A0A5C7VNF3_9PROT</name>
<evidence type="ECO:0008006" key="3">
    <source>
        <dbReference type="Google" id="ProtNLM"/>
    </source>
</evidence>
<dbReference type="EMBL" id="SSFX01000091">
    <property type="protein sequence ID" value="TXI26851.1"/>
    <property type="molecule type" value="Genomic_DNA"/>
</dbReference>